<organism evidence="2">
    <name type="scientific">Amphimedon queenslandica</name>
    <name type="common">Sponge</name>
    <dbReference type="NCBI Taxonomy" id="400682"/>
    <lineage>
        <taxon>Eukaryota</taxon>
        <taxon>Metazoa</taxon>
        <taxon>Porifera</taxon>
        <taxon>Demospongiae</taxon>
        <taxon>Heteroscleromorpha</taxon>
        <taxon>Haplosclerida</taxon>
        <taxon>Niphatidae</taxon>
        <taxon>Amphimedon</taxon>
    </lineage>
</organism>
<dbReference type="AlphaFoldDB" id="A0A1X7VSX2"/>
<accession>A0A1X7VSX2</accession>
<feature type="region of interest" description="Disordered" evidence="1">
    <location>
        <begin position="1"/>
        <end position="40"/>
    </location>
</feature>
<evidence type="ECO:0000256" key="1">
    <source>
        <dbReference type="SAM" id="MobiDB-lite"/>
    </source>
</evidence>
<protein>
    <submittedName>
        <fullName evidence="2">Uncharacterized protein</fullName>
    </submittedName>
</protein>
<dbReference type="EnsemblMetazoa" id="Aqu2.1.42513_001">
    <property type="protein sequence ID" value="Aqu2.1.42513_001"/>
    <property type="gene ID" value="Aqu2.1.42513"/>
</dbReference>
<sequence length="172" mass="19115">MEAYSNSISEPIPHLNVTGPVSPAQSGSSETESTVSAPETDILSGDFGMVEVVIKLREPEKASTTIRKTYIAESSVINKFAKEHETDTQLTKDINKHSKVDLATHNTDHASQQLLSTAMFLDPRFKNKYLSVSEVKSIQDNLLRESSTDFNNLRTQANQAQTQQPTTRRTTF</sequence>
<reference evidence="2" key="1">
    <citation type="submission" date="2017-05" db="UniProtKB">
        <authorList>
            <consortium name="EnsemblMetazoa"/>
        </authorList>
    </citation>
    <scope>IDENTIFICATION</scope>
</reference>
<name>A0A1X7VSX2_AMPQE</name>
<dbReference type="InParanoid" id="A0A1X7VSX2"/>
<feature type="compositionally biased region" description="Polar residues" evidence="1">
    <location>
        <begin position="23"/>
        <end position="37"/>
    </location>
</feature>
<evidence type="ECO:0000313" key="2">
    <source>
        <dbReference type="EnsemblMetazoa" id="Aqu2.1.42513_001"/>
    </source>
</evidence>
<proteinExistence type="predicted"/>